<dbReference type="KEGG" id="chla:C834K_0339"/>
<dbReference type="AlphaFoldDB" id="A0A3B0QG24"/>
<gene>
    <name evidence="1" type="ORF">C834K_0339</name>
</gene>
<protein>
    <submittedName>
        <fullName evidence="1">Uncharacterized protein</fullName>
    </submittedName>
</protein>
<dbReference type="GO" id="GO:0016491">
    <property type="term" value="F:oxidoreductase activity"/>
    <property type="evidence" value="ECO:0007669"/>
    <property type="project" value="TreeGrafter"/>
</dbReference>
<dbReference type="EMBL" id="LS992154">
    <property type="protein sequence ID" value="SYX08802.1"/>
    <property type="molecule type" value="Genomic_DNA"/>
</dbReference>
<dbReference type="PANTHER" id="PTHR12697">
    <property type="entry name" value="PBS LYASE HEAT-LIKE PROTEIN"/>
    <property type="match status" value="1"/>
</dbReference>
<dbReference type="SUPFAM" id="SSF48371">
    <property type="entry name" value="ARM repeat"/>
    <property type="match status" value="1"/>
</dbReference>
<dbReference type="RefSeq" id="WP_117274107.1">
    <property type="nucleotide sequence ID" value="NZ_LS992154.1"/>
</dbReference>
<sequence length="568" mass="63335">MGLSRLIASLGLLLGFPSLVFGNFPDPISHKILYTSQKSVEQALVAYLEALDAHGEHDFPLLRKISESCLIQGLRSEDPYIRKSTIIGAGIVGSSESLEILSQAMETEDPLQQLLVLSALSSHLGKTSDELLFKALASAYPVIRLEAAYRLAGLKNIKVIDYLHSFIYKLPEEIQCLSAAIFLRLETEESDTYVRQLLSSTKSTTRNYAALLIGEYQQKRFLPTLRHLLTSASPLDREAAVYALGMLKDGQSYNAIKKLSERNDPDLSLAAAQALIAIGKEEDALPIFEKQVREERSNALYTARLLSKEVGVSLLLPVFLNTKNSEAKLNAGLALIHLGCDHPNLLNYITEWLIQPHYSQALIPAFSKGRATQAWKCRGIILPQNPTERAKALSAIQSSEEQILMSLLQLPKEAYLPYIEKILLSQKTILASKAITFLAHSSHQQALEILSRASQLPGEPVIRAYADLALYNLTKDPEKKLSLHRYAQDLIQETLLFIDTEDKQPHPDSPYLRYQIAPETRAKLMLDILETLVASKTHEDIRLLIQLMTQTKAKNSHILAGLLMKIIE</sequence>
<dbReference type="PANTHER" id="PTHR12697:SF5">
    <property type="entry name" value="DEOXYHYPUSINE HYDROXYLASE"/>
    <property type="match status" value="1"/>
</dbReference>
<dbReference type="Gene3D" id="1.25.10.10">
    <property type="entry name" value="Leucine-rich Repeat Variant"/>
    <property type="match status" value="2"/>
</dbReference>
<evidence type="ECO:0000313" key="2">
    <source>
        <dbReference type="Proteomes" id="UP000258476"/>
    </source>
</evidence>
<dbReference type="InterPro" id="IPR016024">
    <property type="entry name" value="ARM-type_fold"/>
</dbReference>
<reference evidence="2" key="1">
    <citation type="submission" date="2017-11" db="EMBL/GenBank/DDBJ databases">
        <authorList>
            <person name="Seth-Smith MB H."/>
        </authorList>
    </citation>
    <scope>NUCLEOTIDE SEQUENCE [LARGE SCALE GENOMIC DNA]</scope>
</reference>
<evidence type="ECO:0000313" key="1">
    <source>
        <dbReference type="EMBL" id="SYX08802.1"/>
    </source>
</evidence>
<dbReference type="OrthoDB" id="18768at2"/>
<organism evidence="1 2">
    <name type="scientific">Chlamydia poikilotherma</name>
    <dbReference type="NCBI Taxonomy" id="1967783"/>
    <lineage>
        <taxon>Bacteria</taxon>
        <taxon>Pseudomonadati</taxon>
        <taxon>Chlamydiota</taxon>
        <taxon>Chlamydiia</taxon>
        <taxon>Chlamydiales</taxon>
        <taxon>Chlamydiaceae</taxon>
        <taxon>Chlamydia/Chlamydophila group</taxon>
        <taxon>Chlamydia</taxon>
    </lineage>
</organism>
<dbReference type="Proteomes" id="UP000258476">
    <property type="component" value="Chromosome"/>
</dbReference>
<dbReference type="Pfam" id="PF13646">
    <property type="entry name" value="HEAT_2"/>
    <property type="match status" value="1"/>
</dbReference>
<accession>A0A3B0QG24</accession>
<proteinExistence type="predicted"/>
<keyword evidence="2" id="KW-1185">Reference proteome</keyword>
<name>A0A3B0QG24_9CHLA</name>
<dbReference type="InterPro" id="IPR011989">
    <property type="entry name" value="ARM-like"/>
</dbReference>